<sequence>MASKRLHKENNLKLKYEALLELEKGKTNEEVSKIFDIPPNTLSTWKKNKDKIFDAFRQGNLTKRVKLDTYYQVNKAVLKWFKRMRADNVPINGLLVKEKALYFAKELSFENFQASDGWLDKFKKKYGISFKTISGEAKSDNDQMIAPWLETTLSTILSRYPLENFFNADEFSIFYQCLPDKSLHFKNEKSIGGKHSKVRLTGMAAGNVKGERLSMFVIGKSKSPRCFKGISLEAVEKHVNDENDPFCGLDVDETVMENLRDDLELLKTKFNADFNLTADELVDIDLDACIADKLSDEDIIAEVSEHDAIETEEESDDKCVGISDNATKPSLNEAMHAVNVLENYSLYSNFGDDLTKALKDINRVIEMDLKASKRQSTFTDFF</sequence>
<dbReference type="PANTHER" id="PTHR19303">
    <property type="entry name" value="TRANSPOSON"/>
    <property type="match status" value="1"/>
</dbReference>
<proteinExistence type="predicted"/>
<gene>
    <name evidence="5" type="primary">LOC136082578</name>
</gene>
<dbReference type="PROSITE" id="PS51253">
    <property type="entry name" value="HTH_CENPB"/>
    <property type="match status" value="1"/>
</dbReference>
<evidence type="ECO:0000256" key="1">
    <source>
        <dbReference type="ARBA" id="ARBA00023125"/>
    </source>
</evidence>
<feature type="domain" description="HTH CENPB-type" evidence="3">
    <location>
        <begin position="61"/>
        <end position="132"/>
    </location>
</feature>
<dbReference type="SUPFAM" id="SSF46689">
    <property type="entry name" value="Homeodomain-like"/>
    <property type="match status" value="2"/>
</dbReference>
<name>A0ABM4C8V1_HYDVU</name>
<evidence type="ECO:0000313" key="5">
    <source>
        <dbReference type="RefSeq" id="XP_065658063.1"/>
    </source>
</evidence>
<evidence type="ECO:0000256" key="2">
    <source>
        <dbReference type="ARBA" id="ARBA00023242"/>
    </source>
</evidence>
<keyword evidence="1" id="KW-0238">DNA-binding</keyword>
<dbReference type="Pfam" id="PF03221">
    <property type="entry name" value="HTH_Tnp_Tc5"/>
    <property type="match status" value="1"/>
</dbReference>
<dbReference type="InterPro" id="IPR006600">
    <property type="entry name" value="HTH_CenpB_DNA-bd_dom"/>
</dbReference>
<protein>
    <submittedName>
        <fullName evidence="5">Tigger transposable element-derived protein 4-like</fullName>
    </submittedName>
</protein>
<accession>A0ABM4C8V1</accession>
<dbReference type="InterPro" id="IPR007889">
    <property type="entry name" value="HTH_Psq"/>
</dbReference>
<dbReference type="SMART" id="SM00674">
    <property type="entry name" value="CENPB"/>
    <property type="match status" value="1"/>
</dbReference>
<reference evidence="5" key="1">
    <citation type="submission" date="2025-08" db="UniProtKB">
        <authorList>
            <consortium name="RefSeq"/>
        </authorList>
    </citation>
    <scope>IDENTIFICATION</scope>
</reference>
<evidence type="ECO:0000313" key="4">
    <source>
        <dbReference type="Proteomes" id="UP001652625"/>
    </source>
</evidence>
<dbReference type="Proteomes" id="UP001652625">
    <property type="component" value="Chromosome 07"/>
</dbReference>
<organism evidence="4 5">
    <name type="scientific">Hydra vulgaris</name>
    <name type="common">Hydra</name>
    <name type="synonym">Hydra attenuata</name>
    <dbReference type="NCBI Taxonomy" id="6087"/>
    <lineage>
        <taxon>Eukaryota</taxon>
        <taxon>Metazoa</taxon>
        <taxon>Cnidaria</taxon>
        <taxon>Hydrozoa</taxon>
        <taxon>Hydroidolina</taxon>
        <taxon>Anthoathecata</taxon>
        <taxon>Aplanulata</taxon>
        <taxon>Hydridae</taxon>
        <taxon>Hydra</taxon>
    </lineage>
</organism>
<dbReference type="InterPro" id="IPR050863">
    <property type="entry name" value="CenT-Element_Derived"/>
</dbReference>
<keyword evidence="2" id="KW-0539">Nucleus</keyword>
<dbReference type="GeneID" id="136082578"/>
<dbReference type="PANTHER" id="PTHR19303:SF73">
    <property type="entry name" value="PROTEIN PDC2"/>
    <property type="match status" value="1"/>
</dbReference>
<keyword evidence="4" id="KW-1185">Reference proteome</keyword>
<dbReference type="Gene3D" id="1.10.10.60">
    <property type="entry name" value="Homeodomain-like"/>
    <property type="match status" value="2"/>
</dbReference>
<dbReference type="Pfam" id="PF04218">
    <property type="entry name" value="CENP-B_N"/>
    <property type="match status" value="1"/>
</dbReference>
<dbReference type="InterPro" id="IPR009057">
    <property type="entry name" value="Homeodomain-like_sf"/>
</dbReference>
<evidence type="ECO:0000259" key="3">
    <source>
        <dbReference type="PROSITE" id="PS51253"/>
    </source>
</evidence>
<dbReference type="RefSeq" id="XP_065658063.1">
    <property type="nucleotide sequence ID" value="XM_065801991.1"/>
</dbReference>